<feature type="region of interest" description="Disordered" evidence="2">
    <location>
        <begin position="383"/>
        <end position="406"/>
    </location>
</feature>
<evidence type="ECO:0000256" key="2">
    <source>
        <dbReference type="SAM" id="MobiDB-lite"/>
    </source>
</evidence>
<dbReference type="InterPro" id="IPR003673">
    <property type="entry name" value="CoA-Trfase_fam_III"/>
</dbReference>
<evidence type="ECO:0000313" key="3">
    <source>
        <dbReference type="EMBL" id="BDV32237.1"/>
    </source>
</evidence>
<evidence type="ECO:0000256" key="1">
    <source>
        <dbReference type="ARBA" id="ARBA00022679"/>
    </source>
</evidence>
<dbReference type="Proteomes" id="UP001317779">
    <property type="component" value="Chromosome"/>
</dbReference>
<dbReference type="GO" id="GO:0016740">
    <property type="term" value="F:transferase activity"/>
    <property type="evidence" value="ECO:0007669"/>
    <property type="project" value="UniProtKB-KW"/>
</dbReference>
<dbReference type="PANTHER" id="PTHR48207">
    <property type="entry name" value="SUCCINATE--HYDROXYMETHYLGLUTARATE COA-TRANSFERASE"/>
    <property type="match status" value="1"/>
</dbReference>
<proteinExistence type="predicted"/>
<sequence length="406" mass="42279">MSSRPLDGVVVADLSRVLAGPLAAVMLADLGATVIKVERPGSGDDTRQWGPPWSGSSSSYFESANRSKQSIALDFADADDLAVAHRLVARADVVIENYRAGALARFGLDEATVREGNPRVVYTSISGFGSGAGADLPGYDFLVQAVGGLMSITGDPDGEPQKVGVALVDVLTAKDAVIGTLSALRHRDSTGLGQHVEVNLLSSLLGSLANQASAYLATGEAPARLGNRHPSIAPYDSLRCQDGSLAVACGNDRQWRIICEVIGAPQLADDPRFARNADRVAHHCELVAELETALAADTVTAWAERFSAAGIPAGKVNTIGEAIALARDLDLDPTVPVGEGHPDQLSHPIRYSAFRVATPRTPPALDADGDAVRAWLAQEQVDVRAGSTSQTPVPPGHASGGDSHVA</sequence>
<evidence type="ECO:0000313" key="4">
    <source>
        <dbReference type="Proteomes" id="UP001317779"/>
    </source>
</evidence>
<dbReference type="Gene3D" id="3.40.50.10540">
    <property type="entry name" value="Crotonobetainyl-coa:carnitine coa-transferase, domain 1"/>
    <property type="match status" value="1"/>
</dbReference>
<dbReference type="InterPro" id="IPR023606">
    <property type="entry name" value="CoA-Trfase_III_dom_1_sf"/>
</dbReference>
<keyword evidence="1 3" id="KW-0808">Transferase</keyword>
<protein>
    <submittedName>
        <fullName evidence="3">CoA transferase</fullName>
    </submittedName>
</protein>
<dbReference type="InterPro" id="IPR044855">
    <property type="entry name" value="CoA-Trfase_III_dom3_sf"/>
</dbReference>
<gene>
    <name evidence="3" type="ORF">Microterr_28970</name>
</gene>
<organism evidence="3 4">
    <name type="scientific">Microbacterium terricola</name>
    <dbReference type="NCBI Taxonomy" id="344163"/>
    <lineage>
        <taxon>Bacteria</taxon>
        <taxon>Bacillati</taxon>
        <taxon>Actinomycetota</taxon>
        <taxon>Actinomycetes</taxon>
        <taxon>Micrococcales</taxon>
        <taxon>Microbacteriaceae</taxon>
        <taxon>Microbacterium</taxon>
    </lineage>
</organism>
<name>A0ABM8E2P1_9MICO</name>
<reference evidence="3 4" key="1">
    <citation type="submission" date="2022-12" db="EMBL/GenBank/DDBJ databases">
        <title>Microbacterium terricola strain KV-448 chromosome, complete genome.</title>
        <authorList>
            <person name="Oshima T."/>
            <person name="Moriya T."/>
            <person name="Bessho Y."/>
        </authorList>
    </citation>
    <scope>NUCLEOTIDE SEQUENCE [LARGE SCALE GENOMIC DNA]</scope>
    <source>
        <strain evidence="3 4">KV-448</strain>
    </source>
</reference>
<keyword evidence="4" id="KW-1185">Reference proteome</keyword>
<dbReference type="SUPFAM" id="SSF89796">
    <property type="entry name" value="CoA-transferase family III (CaiB/BaiF)"/>
    <property type="match status" value="1"/>
</dbReference>
<accession>A0ABM8E2P1</accession>
<dbReference type="Pfam" id="PF02515">
    <property type="entry name" value="CoA_transf_3"/>
    <property type="match status" value="1"/>
</dbReference>
<dbReference type="PANTHER" id="PTHR48207:SF3">
    <property type="entry name" value="SUCCINATE--HYDROXYMETHYLGLUTARATE COA-TRANSFERASE"/>
    <property type="match status" value="1"/>
</dbReference>
<dbReference type="Gene3D" id="3.30.1540.10">
    <property type="entry name" value="formyl-coa transferase, domain 3"/>
    <property type="match status" value="1"/>
</dbReference>
<dbReference type="InterPro" id="IPR050483">
    <property type="entry name" value="CoA-transferase_III_domain"/>
</dbReference>
<dbReference type="EMBL" id="AP027141">
    <property type="protein sequence ID" value="BDV32237.1"/>
    <property type="molecule type" value="Genomic_DNA"/>
</dbReference>
<dbReference type="RefSeq" id="WP_263797106.1">
    <property type="nucleotide sequence ID" value="NZ_AP027141.1"/>
</dbReference>